<dbReference type="EMBL" id="UOFJ01000029">
    <property type="protein sequence ID" value="VAW61220.1"/>
    <property type="molecule type" value="Genomic_DNA"/>
</dbReference>
<sequence>MKAARFKFTRVRISHLRLTSFFLLLALAPAMASADKLCEAVFKEAIYDAGSFLSLERIEKSTREIACKARKDDFTFYYSGRYLNIATMTKRCNSSYDKVTNNQYDAQNLETVYNAVLASWASCLKTTEGLKHWASSIRNAPAKFTYLLDYDARSGPDSVDVSIDMQPQSVWKSCKFRDGSQAKNPVRVTRRKIGISCNRDPDKPVNIAISTSRDVPTAMPVKLVLPVFKAR</sequence>
<accession>A0A3B0X9F4</accession>
<protein>
    <submittedName>
        <fullName evidence="1">Uncharacterized protein</fullName>
    </submittedName>
</protein>
<organism evidence="1">
    <name type="scientific">hydrothermal vent metagenome</name>
    <dbReference type="NCBI Taxonomy" id="652676"/>
    <lineage>
        <taxon>unclassified sequences</taxon>
        <taxon>metagenomes</taxon>
        <taxon>ecological metagenomes</taxon>
    </lineage>
</organism>
<dbReference type="AlphaFoldDB" id="A0A3B0X9F4"/>
<proteinExistence type="predicted"/>
<reference evidence="1" key="1">
    <citation type="submission" date="2018-06" db="EMBL/GenBank/DDBJ databases">
        <authorList>
            <person name="Zhirakovskaya E."/>
        </authorList>
    </citation>
    <scope>NUCLEOTIDE SEQUENCE</scope>
</reference>
<evidence type="ECO:0000313" key="1">
    <source>
        <dbReference type="EMBL" id="VAW61220.1"/>
    </source>
</evidence>
<name>A0A3B0X9F4_9ZZZZ</name>
<gene>
    <name evidence="1" type="ORF">MNBD_GAMMA10-2560</name>
</gene>